<evidence type="ECO:0000313" key="9">
    <source>
        <dbReference type="EMBL" id="MBA8813251.1"/>
    </source>
</evidence>
<reference evidence="9 11" key="2">
    <citation type="submission" date="2020-07" db="EMBL/GenBank/DDBJ databases">
        <title>Sequencing the genomes of 1000 actinobacteria strains.</title>
        <authorList>
            <person name="Klenk H.-P."/>
        </authorList>
    </citation>
    <scope>NUCLEOTIDE SEQUENCE [LARGE SCALE GENOMIC DNA]</scope>
    <source>
        <strain evidence="9 11">DSM 10309</strain>
    </source>
</reference>
<evidence type="ECO:0000313" key="8">
    <source>
        <dbReference type="EMBL" id="GEK82902.1"/>
    </source>
</evidence>
<protein>
    <submittedName>
        <fullName evidence="8 9">DNA helicase</fullName>
    </submittedName>
</protein>
<evidence type="ECO:0000313" key="11">
    <source>
        <dbReference type="Proteomes" id="UP000522688"/>
    </source>
</evidence>
<dbReference type="EMBL" id="JACGWW010000002">
    <property type="protein sequence ID" value="MBA8813251.1"/>
    <property type="molecule type" value="Genomic_DNA"/>
</dbReference>
<dbReference type="PROSITE" id="PS51198">
    <property type="entry name" value="UVRD_HELICASE_ATP_BIND"/>
    <property type="match status" value="1"/>
</dbReference>
<dbReference type="GO" id="GO:0016787">
    <property type="term" value="F:hydrolase activity"/>
    <property type="evidence" value="ECO:0007669"/>
    <property type="project" value="UniProtKB-UniRule"/>
</dbReference>
<feature type="region of interest" description="Disordered" evidence="6">
    <location>
        <begin position="77"/>
        <end position="96"/>
    </location>
</feature>
<keyword evidence="3 5" id="KW-0347">Helicase</keyword>
<dbReference type="PANTHER" id="PTHR11070:SF45">
    <property type="entry name" value="DNA 3'-5' HELICASE"/>
    <property type="match status" value="1"/>
</dbReference>
<dbReference type="GO" id="GO:0005829">
    <property type="term" value="C:cytosol"/>
    <property type="evidence" value="ECO:0007669"/>
    <property type="project" value="TreeGrafter"/>
</dbReference>
<dbReference type="GO" id="GO:0003677">
    <property type="term" value="F:DNA binding"/>
    <property type="evidence" value="ECO:0007669"/>
    <property type="project" value="InterPro"/>
</dbReference>
<evidence type="ECO:0000256" key="1">
    <source>
        <dbReference type="ARBA" id="ARBA00022741"/>
    </source>
</evidence>
<dbReference type="GO" id="GO:0043138">
    <property type="term" value="F:3'-5' DNA helicase activity"/>
    <property type="evidence" value="ECO:0007669"/>
    <property type="project" value="TreeGrafter"/>
</dbReference>
<evidence type="ECO:0000313" key="10">
    <source>
        <dbReference type="Proteomes" id="UP000321154"/>
    </source>
</evidence>
<proteinExistence type="predicted"/>
<comment type="caution">
    <text evidence="9">The sequence shown here is derived from an EMBL/GenBank/DDBJ whole genome shotgun (WGS) entry which is preliminary data.</text>
</comment>
<sequence length="774" mass="84037">MSSELDRERAYVGTLYTRLDELKADARVRLEGVRRESVGGNHQSRSERDAYARLYEDTIAQLGAVDERLAFGRLELEQPDTLGQSGDPESPAVSGEGGRYRYIGRIGLRDRAHHPILLDWRVPGAAAFYQATAATPQGVRARRHLTLDGRSVTRLEDEVFDPDLLDRDDVQLQGEGALMAALTAQRTGRMTDIVATIQAEQDRIIRAPLDGVLVVQGGPGTGKTAVALHRAAYLLYSHRERLRGSGVLVVGPSRSFLRYIEQVLPSLGESGVVLSSLGGLYPGVESQIDDAPETAAIKGRAEMADLIRRAVRSRQIRPTEATTIDINGERLVVQPDLVGDAMRRAQERGKPHNEGRVTFNKAALSALTRLLVAQMREHGTTVDESDEAVLREDIRQSYDVRVLLNTAWIPLSAEKLVEDLYARPNWLASLTPRWTPEQRALLLRARGSEFTISDVPLLDEAAELLGEFQAGVDPDKLARKQQRKRDIENAERAIENMGVEGMVSAEQIAGGFAERAASMTTAERAAGDRTWAFGHVVVDEAQELSPMQWRLLSRRCPLRSFTVVGDIAQASSPASASSWDRALQSLLGRRRRGSEAPTSAPWTLEELTVNYRTPTQIVEYAERIAVASGLRITPSRSVRSSEWPVREVPVDAGAAGSDASRGGAPRDALVATAVEAVVADRAVDAEGTLAVIAPQGLVAPLVEALSPVFPGQVAPGTASLTKPISVLSPATSKGLEFDAVVLVDPDGVRESSERGNASLYVAMTRPTQRLSVVG</sequence>
<evidence type="ECO:0000259" key="7">
    <source>
        <dbReference type="PROSITE" id="PS51198"/>
    </source>
</evidence>
<name>A0A7W3PIT8_9MICO</name>
<evidence type="ECO:0000256" key="4">
    <source>
        <dbReference type="ARBA" id="ARBA00022840"/>
    </source>
</evidence>
<dbReference type="SUPFAM" id="SSF52540">
    <property type="entry name" value="P-loop containing nucleoside triphosphate hydrolases"/>
    <property type="match status" value="1"/>
</dbReference>
<dbReference type="AlphaFoldDB" id="A0A7W3PIT8"/>
<keyword evidence="10" id="KW-1185">Reference proteome</keyword>
<feature type="domain" description="UvrD-like helicase ATP-binding" evidence="7">
    <location>
        <begin position="196"/>
        <end position="614"/>
    </location>
</feature>
<keyword evidence="4 5" id="KW-0067">ATP-binding</keyword>
<evidence type="ECO:0000256" key="6">
    <source>
        <dbReference type="SAM" id="MobiDB-lite"/>
    </source>
</evidence>
<dbReference type="GO" id="GO:0000725">
    <property type="term" value="P:recombinational repair"/>
    <property type="evidence" value="ECO:0007669"/>
    <property type="project" value="TreeGrafter"/>
</dbReference>
<evidence type="ECO:0000256" key="3">
    <source>
        <dbReference type="ARBA" id="ARBA00022806"/>
    </source>
</evidence>
<feature type="binding site" evidence="5">
    <location>
        <begin position="217"/>
        <end position="224"/>
    </location>
    <ligand>
        <name>ATP</name>
        <dbReference type="ChEBI" id="CHEBI:30616"/>
    </ligand>
</feature>
<keyword evidence="2 5" id="KW-0378">Hydrolase</keyword>
<dbReference type="InterPro" id="IPR014016">
    <property type="entry name" value="UvrD-like_ATP-bd"/>
</dbReference>
<dbReference type="Proteomes" id="UP000522688">
    <property type="component" value="Unassembled WGS sequence"/>
</dbReference>
<dbReference type="Pfam" id="PF00580">
    <property type="entry name" value="UvrD-helicase"/>
    <property type="match status" value="1"/>
</dbReference>
<dbReference type="GO" id="GO:0005524">
    <property type="term" value="F:ATP binding"/>
    <property type="evidence" value="ECO:0007669"/>
    <property type="project" value="UniProtKB-UniRule"/>
</dbReference>
<accession>A0A7W3PIT8</accession>
<dbReference type="EMBL" id="BJUV01000009">
    <property type="protein sequence ID" value="GEK82902.1"/>
    <property type="molecule type" value="Genomic_DNA"/>
</dbReference>
<dbReference type="Gene3D" id="3.40.50.300">
    <property type="entry name" value="P-loop containing nucleotide triphosphate hydrolases"/>
    <property type="match status" value="3"/>
</dbReference>
<dbReference type="InterPro" id="IPR027417">
    <property type="entry name" value="P-loop_NTPase"/>
</dbReference>
<gene>
    <name evidence="9" type="ORF">FB463_001500</name>
    <name evidence="8" type="ORF">FFA01_12110</name>
</gene>
<dbReference type="Proteomes" id="UP000321154">
    <property type="component" value="Unassembled WGS sequence"/>
</dbReference>
<reference evidence="8 10" key="1">
    <citation type="submission" date="2019-07" db="EMBL/GenBank/DDBJ databases">
        <title>Whole genome shotgun sequence of Frigoribacterium faeni NBRC 103066.</title>
        <authorList>
            <person name="Hosoyama A."/>
            <person name="Uohara A."/>
            <person name="Ohji S."/>
            <person name="Ichikawa N."/>
        </authorList>
    </citation>
    <scope>NUCLEOTIDE SEQUENCE [LARGE SCALE GENOMIC DNA]</scope>
    <source>
        <strain evidence="8 10">NBRC 103066</strain>
    </source>
</reference>
<organism evidence="9 11">
    <name type="scientific">Frigoribacterium faeni</name>
    <dbReference type="NCBI Taxonomy" id="145483"/>
    <lineage>
        <taxon>Bacteria</taxon>
        <taxon>Bacillati</taxon>
        <taxon>Actinomycetota</taxon>
        <taxon>Actinomycetes</taxon>
        <taxon>Micrococcales</taxon>
        <taxon>Microbacteriaceae</taxon>
        <taxon>Frigoribacterium</taxon>
    </lineage>
</organism>
<evidence type="ECO:0000256" key="2">
    <source>
        <dbReference type="ARBA" id="ARBA00022801"/>
    </source>
</evidence>
<evidence type="ECO:0000256" key="5">
    <source>
        <dbReference type="PROSITE-ProRule" id="PRU00560"/>
    </source>
</evidence>
<dbReference type="InterPro" id="IPR000212">
    <property type="entry name" value="DNA_helicase_UvrD/REP"/>
</dbReference>
<dbReference type="PANTHER" id="PTHR11070">
    <property type="entry name" value="UVRD / RECB / PCRA DNA HELICASE FAMILY MEMBER"/>
    <property type="match status" value="1"/>
</dbReference>
<keyword evidence="1 5" id="KW-0547">Nucleotide-binding</keyword>